<dbReference type="GO" id="GO:0046677">
    <property type="term" value="P:response to antibiotic"/>
    <property type="evidence" value="ECO:0007669"/>
    <property type="project" value="UniProtKB-ARBA"/>
</dbReference>
<dbReference type="PANTHER" id="PTHR10339:SF2">
    <property type="entry name" value="ECTO-ADP-RIBOSYLTRANSFERASE 5"/>
    <property type="match status" value="1"/>
</dbReference>
<evidence type="ECO:0000256" key="3">
    <source>
        <dbReference type="ARBA" id="ARBA00022679"/>
    </source>
</evidence>
<comment type="similarity">
    <text evidence="1 10">Belongs to the Arg-specific ADP-ribosyltransferase family.</text>
</comment>
<evidence type="ECO:0000256" key="2">
    <source>
        <dbReference type="ARBA" id="ARBA00022676"/>
    </source>
</evidence>
<dbReference type="Pfam" id="PF01129">
    <property type="entry name" value="ART"/>
    <property type="match status" value="1"/>
</dbReference>
<dbReference type="EMBL" id="AKHW03002902">
    <property type="protein sequence ID" value="KYO36955.1"/>
    <property type="molecule type" value="Genomic_DNA"/>
</dbReference>
<evidence type="ECO:0000256" key="7">
    <source>
        <dbReference type="ARBA" id="ARBA00023027"/>
    </source>
</evidence>
<dbReference type="PRINTS" id="PR00970">
    <property type="entry name" value="RIBTRNSFRASE"/>
</dbReference>
<dbReference type="GO" id="GO:0106274">
    <property type="term" value="F:NAD+-protein-arginine ADP-ribosyltransferase activity"/>
    <property type="evidence" value="ECO:0007669"/>
    <property type="project" value="UniProtKB-EC"/>
</dbReference>
<keyword evidence="3 10" id="KW-0808">Transferase</keyword>
<dbReference type="SUPFAM" id="SSF56399">
    <property type="entry name" value="ADP-ribosylation"/>
    <property type="match status" value="1"/>
</dbReference>
<evidence type="ECO:0000256" key="9">
    <source>
        <dbReference type="ARBA" id="ARBA00047597"/>
    </source>
</evidence>
<dbReference type="Gene3D" id="3.90.176.10">
    <property type="entry name" value="Toxin ADP-ribosyltransferase, Chain A, domain 1"/>
    <property type="match status" value="1"/>
</dbReference>
<name>A0A151NKD3_ALLMI</name>
<dbReference type="GO" id="GO:0003950">
    <property type="term" value="F:NAD+ poly-ADP-ribosyltransferase activity"/>
    <property type="evidence" value="ECO:0007669"/>
    <property type="project" value="UniProtKB-ARBA"/>
</dbReference>
<dbReference type="InterPro" id="IPR000768">
    <property type="entry name" value="ART"/>
</dbReference>
<comment type="catalytic activity">
    <reaction evidence="9 10">
        <text>L-arginyl-[protein] + NAD(+) = N(omega)-(ADP-D-ribosyl)-L-arginyl-[protein] + nicotinamide + H(+)</text>
        <dbReference type="Rhea" id="RHEA:19149"/>
        <dbReference type="Rhea" id="RHEA-COMP:10532"/>
        <dbReference type="Rhea" id="RHEA-COMP:15087"/>
        <dbReference type="ChEBI" id="CHEBI:15378"/>
        <dbReference type="ChEBI" id="CHEBI:17154"/>
        <dbReference type="ChEBI" id="CHEBI:29965"/>
        <dbReference type="ChEBI" id="CHEBI:57540"/>
        <dbReference type="ChEBI" id="CHEBI:142554"/>
        <dbReference type="EC" id="2.4.2.31"/>
    </reaction>
</comment>
<reference evidence="11 12" key="1">
    <citation type="journal article" date="2012" name="Genome Biol.">
        <title>Sequencing three crocodilian genomes to illuminate the evolution of archosaurs and amniotes.</title>
        <authorList>
            <person name="St John J.A."/>
            <person name="Braun E.L."/>
            <person name="Isberg S.R."/>
            <person name="Miles L.G."/>
            <person name="Chong A.Y."/>
            <person name="Gongora J."/>
            <person name="Dalzell P."/>
            <person name="Moran C."/>
            <person name="Bed'hom B."/>
            <person name="Abzhanov A."/>
            <person name="Burgess S.C."/>
            <person name="Cooksey A.M."/>
            <person name="Castoe T.A."/>
            <person name="Crawford N.G."/>
            <person name="Densmore L.D."/>
            <person name="Drew J.C."/>
            <person name="Edwards S.V."/>
            <person name="Faircloth B.C."/>
            <person name="Fujita M.K."/>
            <person name="Greenwold M.J."/>
            <person name="Hoffmann F.G."/>
            <person name="Howard J.M."/>
            <person name="Iguchi T."/>
            <person name="Janes D.E."/>
            <person name="Khan S.Y."/>
            <person name="Kohno S."/>
            <person name="de Koning A.J."/>
            <person name="Lance S.L."/>
            <person name="McCarthy F.M."/>
            <person name="McCormack J.E."/>
            <person name="Merchant M.E."/>
            <person name="Peterson D.G."/>
            <person name="Pollock D.D."/>
            <person name="Pourmand N."/>
            <person name="Raney B.J."/>
            <person name="Roessler K.A."/>
            <person name="Sanford J.R."/>
            <person name="Sawyer R.H."/>
            <person name="Schmidt C.J."/>
            <person name="Triplett E.W."/>
            <person name="Tuberville T.D."/>
            <person name="Venegas-Anaya M."/>
            <person name="Howard J.T."/>
            <person name="Jarvis E.D."/>
            <person name="Guillette L.J.Jr."/>
            <person name="Glenn T.C."/>
            <person name="Green R.E."/>
            <person name="Ray D.A."/>
        </authorList>
    </citation>
    <scope>NUCLEOTIDE SEQUENCE [LARGE SCALE GENOMIC DNA]</scope>
    <source>
        <strain evidence="11">KSC_2009_1</strain>
    </source>
</reference>
<keyword evidence="7 10" id="KW-0520">NAD</keyword>
<evidence type="ECO:0000256" key="1">
    <source>
        <dbReference type="ARBA" id="ARBA00009558"/>
    </source>
</evidence>
<keyword evidence="2 10" id="KW-0328">Glycosyltransferase</keyword>
<evidence type="ECO:0000256" key="4">
    <source>
        <dbReference type="ARBA" id="ARBA00022695"/>
    </source>
</evidence>
<keyword evidence="8" id="KW-1015">Disulfide bond</keyword>
<dbReference type="FunFam" id="3.90.176.10:FF:000001">
    <property type="entry name" value="NAD(P)(+)--arginine ADP-ribosyltransferase"/>
    <property type="match status" value="1"/>
</dbReference>
<dbReference type="PROSITE" id="PS51996">
    <property type="entry name" value="TR_MART"/>
    <property type="match status" value="1"/>
</dbReference>
<organism evidence="11 12">
    <name type="scientific">Alligator mississippiensis</name>
    <name type="common">American alligator</name>
    <dbReference type="NCBI Taxonomy" id="8496"/>
    <lineage>
        <taxon>Eukaryota</taxon>
        <taxon>Metazoa</taxon>
        <taxon>Chordata</taxon>
        <taxon>Craniata</taxon>
        <taxon>Vertebrata</taxon>
        <taxon>Euteleostomi</taxon>
        <taxon>Archelosauria</taxon>
        <taxon>Archosauria</taxon>
        <taxon>Crocodylia</taxon>
        <taxon>Alligatoridae</taxon>
        <taxon>Alligatorinae</taxon>
        <taxon>Alligator</taxon>
    </lineage>
</organism>
<dbReference type="AlphaFoldDB" id="A0A151NKD3"/>
<dbReference type="GO" id="GO:0044194">
    <property type="term" value="C:cytolytic granule"/>
    <property type="evidence" value="ECO:0007669"/>
    <property type="project" value="UniProtKB-ARBA"/>
</dbReference>
<evidence type="ECO:0000256" key="6">
    <source>
        <dbReference type="ARBA" id="ARBA00022857"/>
    </source>
</evidence>
<keyword evidence="5" id="KW-0732">Signal</keyword>
<evidence type="ECO:0000313" key="12">
    <source>
        <dbReference type="Proteomes" id="UP000050525"/>
    </source>
</evidence>
<dbReference type="PROSITE" id="PS01291">
    <property type="entry name" value="ART"/>
    <property type="match status" value="1"/>
</dbReference>
<keyword evidence="6 10" id="KW-0521">NADP</keyword>
<accession>A0A151NKD3</accession>
<dbReference type="PANTHER" id="PTHR10339">
    <property type="entry name" value="ADP-RIBOSYLTRANSFERASE"/>
    <property type="match status" value="1"/>
</dbReference>
<comment type="caution">
    <text evidence="11">The sequence shown here is derived from an EMBL/GenBank/DDBJ whole genome shotgun (WGS) entry which is preliminary data.</text>
</comment>
<proteinExistence type="inferred from homology"/>
<dbReference type="InterPro" id="IPR050999">
    <property type="entry name" value="ADP-ribosyltransferase_ARG"/>
</dbReference>
<evidence type="ECO:0000256" key="5">
    <source>
        <dbReference type="ARBA" id="ARBA00022729"/>
    </source>
</evidence>
<keyword evidence="12" id="KW-1185">Reference proteome</keyword>
<dbReference type="EC" id="2.4.2.31" evidence="10"/>
<sequence>MLLLSSCLVPTKCSLHSLLILNANHAKSIRKKRKQHHRAFSNSFGHRRPEREADLLLSTEKGPLLRHWIPSSPRLAVEMAWTPGIFLCLCFWTVNGAKDLRVVEITMMPDAFDDQYIGCTKEMEKAAPELMEDEMNKHRLLKTVWKISKRKWEIVNKSIGWDLPRGFKEEHGRAVIAYTYSGFNKDLNQAVRESGRSLDTYKSHFHFKAFHYYLTRALQLLRKKCNVMYKTSVYRGIGGVSCEQSESESMRFGYFASSSLEKTVAEKFRKGTGCFFTINTCFGVNISKFSHFKKEEEVLIPVQEIFRVFPGDAGDNSYVLRSTNQTCSNFNCAYLGTEKKNSYGYDPEL</sequence>
<evidence type="ECO:0000256" key="8">
    <source>
        <dbReference type="ARBA" id="ARBA00023157"/>
    </source>
</evidence>
<dbReference type="Proteomes" id="UP000050525">
    <property type="component" value="Unassembled WGS sequence"/>
</dbReference>
<protein>
    <recommendedName>
        <fullName evidence="10">NAD(P)(+)--arginine ADP-ribosyltransferase</fullName>
        <ecNumber evidence="10">2.4.2.31</ecNumber>
    </recommendedName>
    <alternativeName>
        <fullName evidence="10">Mono(ADP-ribosyl)transferase</fullName>
    </alternativeName>
</protein>
<dbReference type="GO" id="GO:0016779">
    <property type="term" value="F:nucleotidyltransferase activity"/>
    <property type="evidence" value="ECO:0007669"/>
    <property type="project" value="UniProtKB-KW"/>
</dbReference>
<evidence type="ECO:0000256" key="10">
    <source>
        <dbReference type="RuleBase" id="RU361228"/>
    </source>
</evidence>
<gene>
    <name evidence="11" type="ORF">Y1Q_0003947</name>
</gene>
<keyword evidence="4" id="KW-0548">Nucleotidyltransferase</keyword>
<evidence type="ECO:0000313" key="11">
    <source>
        <dbReference type="EMBL" id="KYO36955.1"/>
    </source>
</evidence>